<organism evidence="2 3">
    <name type="scientific">Podospora appendiculata</name>
    <dbReference type="NCBI Taxonomy" id="314037"/>
    <lineage>
        <taxon>Eukaryota</taxon>
        <taxon>Fungi</taxon>
        <taxon>Dikarya</taxon>
        <taxon>Ascomycota</taxon>
        <taxon>Pezizomycotina</taxon>
        <taxon>Sordariomycetes</taxon>
        <taxon>Sordariomycetidae</taxon>
        <taxon>Sordariales</taxon>
        <taxon>Podosporaceae</taxon>
        <taxon>Podospora</taxon>
    </lineage>
</organism>
<reference evidence="2" key="2">
    <citation type="submission" date="2023-06" db="EMBL/GenBank/DDBJ databases">
        <authorList>
            <consortium name="Lawrence Berkeley National Laboratory"/>
            <person name="Haridas S."/>
            <person name="Hensen N."/>
            <person name="Bonometti L."/>
            <person name="Westerberg I."/>
            <person name="Brannstrom I.O."/>
            <person name="Guillou S."/>
            <person name="Cros-Aarteil S."/>
            <person name="Calhoun S."/>
            <person name="Kuo A."/>
            <person name="Mondo S."/>
            <person name="Pangilinan J."/>
            <person name="Riley R."/>
            <person name="Labutti K."/>
            <person name="Andreopoulos B."/>
            <person name="Lipzen A."/>
            <person name="Chen C."/>
            <person name="Yanf M."/>
            <person name="Daum C."/>
            <person name="Ng V."/>
            <person name="Clum A."/>
            <person name="Steindorff A."/>
            <person name="Ohm R."/>
            <person name="Martin F."/>
            <person name="Silar P."/>
            <person name="Natvig D."/>
            <person name="Lalanne C."/>
            <person name="Gautier V."/>
            <person name="Ament-Velasquez S.L."/>
            <person name="Kruys A."/>
            <person name="Hutchinson M.I."/>
            <person name="Powell A.J."/>
            <person name="Barry K."/>
            <person name="Miller A.N."/>
            <person name="Grigoriev I.V."/>
            <person name="Debuchy R."/>
            <person name="Gladieux P."/>
            <person name="Thoren M.H."/>
            <person name="Johannesson H."/>
        </authorList>
    </citation>
    <scope>NUCLEOTIDE SEQUENCE</scope>
    <source>
        <strain evidence="2">CBS 314.62</strain>
    </source>
</reference>
<accession>A0AAE1C807</accession>
<dbReference type="Pfam" id="PF17667">
    <property type="entry name" value="Pkinase_fungal"/>
    <property type="match status" value="1"/>
</dbReference>
<dbReference type="EMBL" id="JAULSO010000005">
    <property type="protein sequence ID" value="KAK3682383.1"/>
    <property type="molecule type" value="Genomic_DNA"/>
</dbReference>
<protein>
    <recommendedName>
        <fullName evidence="1">Fungal-type protein kinase domain-containing protein</fullName>
    </recommendedName>
</protein>
<dbReference type="Proteomes" id="UP001270362">
    <property type="component" value="Unassembled WGS sequence"/>
</dbReference>
<evidence type="ECO:0000259" key="1">
    <source>
        <dbReference type="Pfam" id="PF17667"/>
    </source>
</evidence>
<name>A0AAE1C807_9PEZI</name>
<dbReference type="AlphaFoldDB" id="A0AAE1C807"/>
<reference evidence="2" key="1">
    <citation type="journal article" date="2023" name="Mol. Phylogenet. Evol.">
        <title>Genome-scale phylogeny and comparative genomics of the fungal order Sordariales.</title>
        <authorList>
            <person name="Hensen N."/>
            <person name="Bonometti L."/>
            <person name="Westerberg I."/>
            <person name="Brannstrom I.O."/>
            <person name="Guillou S."/>
            <person name="Cros-Aarteil S."/>
            <person name="Calhoun S."/>
            <person name="Haridas S."/>
            <person name="Kuo A."/>
            <person name="Mondo S."/>
            <person name="Pangilinan J."/>
            <person name="Riley R."/>
            <person name="LaButti K."/>
            <person name="Andreopoulos B."/>
            <person name="Lipzen A."/>
            <person name="Chen C."/>
            <person name="Yan M."/>
            <person name="Daum C."/>
            <person name="Ng V."/>
            <person name="Clum A."/>
            <person name="Steindorff A."/>
            <person name="Ohm R.A."/>
            <person name="Martin F."/>
            <person name="Silar P."/>
            <person name="Natvig D.O."/>
            <person name="Lalanne C."/>
            <person name="Gautier V."/>
            <person name="Ament-Velasquez S.L."/>
            <person name="Kruys A."/>
            <person name="Hutchinson M.I."/>
            <person name="Powell A.J."/>
            <person name="Barry K."/>
            <person name="Miller A.N."/>
            <person name="Grigoriev I.V."/>
            <person name="Debuchy R."/>
            <person name="Gladieux P."/>
            <person name="Hiltunen Thoren M."/>
            <person name="Johannesson H."/>
        </authorList>
    </citation>
    <scope>NUCLEOTIDE SEQUENCE</scope>
    <source>
        <strain evidence="2">CBS 314.62</strain>
    </source>
</reference>
<sequence>MAYFDLDRIKSLLQSAIPDDDDALIWKEVYKAVIKPTPPPQPIASSLQRTPWLHNTSSFANSFEYRKDVDRVLKDELGVITWQYPERGEEGELLYEVTSKGVINIASASLPHGKRACSVSPVKAGGDLSNRVHRRVILRDYGNPIYKASSRTSLLAALDGCIEGHESPRKAGILHRDIPVNNPPINEDDNNPSWLSLLIDSRH</sequence>
<feature type="domain" description="Fungal-type protein kinase" evidence="1">
    <location>
        <begin position="117"/>
        <end position="200"/>
    </location>
</feature>
<evidence type="ECO:0000313" key="2">
    <source>
        <dbReference type="EMBL" id="KAK3682383.1"/>
    </source>
</evidence>
<gene>
    <name evidence="2" type="ORF">B0T22DRAFT_521651</name>
</gene>
<dbReference type="PANTHER" id="PTHR38248">
    <property type="entry name" value="FUNK1 6"/>
    <property type="match status" value="1"/>
</dbReference>
<keyword evidence="3" id="KW-1185">Reference proteome</keyword>
<comment type="caution">
    <text evidence="2">The sequence shown here is derived from an EMBL/GenBank/DDBJ whole genome shotgun (WGS) entry which is preliminary data.</text>
</comment>
<dbReference type="InterPro" id="IPR040976">
    <property type="entry name" value="Pkinase_fungal"/>
</dbReference>
<evidence type="ECO:0000313" key="3">
    <source>
        <dbReference type="Proteomes" id="UP001270362"/>
    </source>
</evidence>
<proteinExistence type="predicted"/>
<dbReference type="PANTHER" id="PTHR38248:SF2">
    <property type="entry name" value="FUNK1 11"/>
    <property type="match status" value="1"/>
</dbReference>